<gene>
    <name evidence="1" type="ORF">GDO86_014549</name>
</gene>
<organism evidence="1 2">
    <name type="scientific">Hymenochirus boettgeri</name>
    <name type="common">Congo dwarf clawed frog</name>
    <dbReference type="NCBI Taxonomy" id="247094"/>
    <lineage>
        <taxon>Eukaryota</taxon>
        <taxon>Metazoa</taxon>
        <taxon>Chordata</taxon>
        <taxon>Craniata</taxon>
        <taxon>Vertebrata</taxon>
        <taxon>Euteleostomi</taxon>
        <taxon>Amphibia</taxon>
        <taxon>Batrachia</taxon>
        <taxon>Anura</taxon>
        <taxon>Pipoidea</taxon>
        <taxon>Pipidae</taxon>
        <taxon>Pipinae</taxon>
        <taxon>Hymenochirus</taxon>
    </lineage>
</organism>
<evidence type="ECO:0000313" key="2">
    <source>
        <dbReference type="Proteomes" id="UP000812440"/>
    </source>
</evidence>
<keyword evidence="2" id="KW-1185">Reference proteome</keyword>
<sequence>MESGNVGRRPDSVSVNPTSAVGRVTSVRMDITICRPTATLDAKDASVTSEDPLGWPVTRRLEPASAGRMCKEQNAISQTLVTTFLTFIT</sequence>
<dbReference type="EMBL" id="JAACNH010000003">
    <property type="protein sequence ID" value="KAG8447133.1"/>
    <property type="molecule type" value="Genomic_DNA"/>
</dbReference>
<proteinExistence type="predicted"/>
<evidence type="ECO:0000313" key="1">
    <source>
        <dbReference type="EMBL" id="KAG8447133.1"/>
    </source>
</evidence>
<reference evidence="1" key="1">
    <citation type="thesis" date="2020" institute="ProQuest LLC" country="789 East Eisenhower Parkway, Ann Arbor, MI, USA">
        <title>Comparative Genomics and Chromosome Evolution.</title>
        <authorList>
            <person name="Mudd A.B."/>
        </authorList>
    </citation>
    <scope>NUCLEOTIDE SEQUENCE</scope>
    <source>
        <strain evidence="1">Female2</strain>
        <tissue evidence="1">Blood</tissue>
    </source>
</reference>
<protein>
    <submittedName>
        <fullName evidence="1">Uncharacterized protein</fullName>
    </submittedName>
</protein>
<dbReference type="AlphaFoldDB" id="A0A8T2JU61"/>
<comment type="caution">
    <text evidence="1">The sequence shown here is derived from an EMBL/GenBank/DDBJ whole genome shotgun (WGS) entry which is preliminary data.</text>
</comment>
<accession>A0A8T2JU61</accession>
<dbReference type="Proteomes" id="UP000812440">
    <property type="component" value="Chromosome 8_10"/>
</dbReference>
<name>A0A8T2JU61_9PIPI</name>